<name>A0ABW0YUR9_9BACI</name>
<evidence type="ECO:0000313" key="3">
    <source>
        <dbReference type="Proteomes" id="UP001596142"/>
    </source>
</evidence>
<reference evidence="3" key="1">
    <citation type="journal article" date="2019" name="Int. J. Syst. Evol. Microbiol.">
        <title>The Global Catalogue of Microorganisms (GCM) 10K type strain sequencing project: providing services to taxonomists for standard genome sequencing and annotation.</title>
        <authorList>
            <consortium name="The Broad Institute Genomics Platform"/>
            <consortium name="The Broad Institute Genome Sequencing Center for Infectious Disease"/>
            <person name="Wu L."/>
            <person name="Ma J."/>
        </authorList>
    </citation>
    <scope>NUCLEOTIDE SEQUENCE [LARGE SCALE GENOMIC DNA]</scope>
    <source>
        <strain evidence="3">CECT 7184</strain>
    </source>
</reference>
<evidence type="ECO:0000313" key="2">
    <source>
        <dbReference type="EMBL" id="MFC5714343.1"/>
    </source>
</evidence>
<dbReference type="InterPro" id="IPR023365">
    <property type="entry name" value="Sortase_dom-sf"/>
</dbReference>
<accession>A0ABW0YUR9</accession>
<gene>
    <name evidence="2" type="ORF">ACFPU1_16455</name>
</gene>
<dbReference type="EMBL" id="JBHSOZ010000010">
    <property type="protein sequence ID" value="MFC5714343.1"/>
    <property type="molecule type" value="Genomic_DNA"/>
</dbReference>
<proteinExistence type="predicted"/>
<dbReference type="Proteomes" id="UP001596142">
    <property type="component" value="Unassembled WGS sequence"/>
</dbReference>
<dbReference type="NCBIfam" id="TIGR01076">
    <property type="entry name" value="sortase_fam"/>
    <property type="match status" value="1"/>
</dbReference>
<dbReference type="CDD" id="cd05828">
    <property type="entry name" value="Sortase_D_1"/>
    <property type="match status" value="1"/>
</dbReference>
<keyword evidence="3" id="KW-1185">Reference proteome</keyword>
<organism evidence="2 3">
    <name type="scientific">Thalassorhabdus alkalitolerans</name>
    <dbReference type="NCBI Taxonomy" id="2282697"/>
    <lineage>
        <taxon>Bacteria</taxon>
        <taxon>Bacillati</taxon>
        <taxon>Bacillota</taxon>
        <taxon>Bacilli</taxon>
        <taxon>Bacillales</taxon>
        <taxon>Bacillaceae</taxon>
        <taxon>Thalassorhabdus</taxon>
    </lineage>
</organism>
<comment type="caution">
    <text evidence="2">The sequence shown here is derived from an EMBL/GenBank/DDBJ whole genome shotgun (WGS) entry which is preliminary data.</text>
</comment>
<dbReference type="Gene3D" id="2.40.260.10">
    <property type="entry name" value="Sortase"/>
    <property type="match status" value="1"/>
</dbReference>
<sequence length="200" mass="22491">MEKILIAIIGLGLSMAAFYGYQWYSSSQAVIKIPSEESEELSAHAVAPSENIEHQDPQMSDEVEKFTTGEEMAQLKIPSIETGYPVYWGADEETLDQGVGMYVSEWTTTPDEFRHTVVSGHRDTVFTALGDVKEGDSLFIEYENEVYEYAVKDIWITGAEDRTVIVDKETPTLTLTTCYPFDYIGNAPDRYIIQGEMVTN</sequence>
<dbReference type="Pfam" id="PF04203">
    <property type="entry name" value="Sortase"/>
    <property type="match status" value="1"/>
</dbReference>
<dbReference type="SUPFAM" id="SSF63817">
    <property type="entry name" value="Sortase"/>
    <property type="match status" value="1"/>
</dbReference>
<dbReference type="NCBIfam" id="NF033746">
    <property type="entry name" value="class_D_sortase"/>
    <property type="match status" value="1"/>
</dbReference>
<keyword evidence="1" id="KW-0378">Hydrolase</keyword>
<protein>
    <submittedName>
        <fullName evidence="2">Class D sortase</fullName>
    </submittedName>
</protein>
<evidence type="ECO:0000256" key="1">
    <source>
        <dbReference type="ARBA" id="ARBA00022801"/>
    </source>
</evidence>
<dbReference type="InterPro" id="IPR005754">
    <property type="entry name" value="Sortase"/>
</dbReference>
<dbReference type="InterPro" id="IPR053525">
    <property type="entry name" value="Sortase_D"/>
</dbReference>
<dbReference type="RefSeq" id="WP_385942985.1">
    <property type="nucleotide sequence ID" value="NZ_JBHSOZ010000010.1"/>
</dbReference>
<dbReference type="InterPro" id="IPR041999">
    <property type="entry name" value="Sortase_D_1"/>
</dbReference>